<dbReference type="VEuPathDB" id="VectorBase:HLOH_059708"/>
<sequence>MEIPEQARERIRATPPSRDAHAELRHFSKLLAGGPTKFPTEAEVPVWFIPSRTHWRRMRYHGNCGAILSFR</sequence>
<dbReference type="Proteomes" id="UP000821853">
    <property type="component" value="Unassembled WGS sequence"/>
</dbReference>
<evidence type="ECO:0000313" key="1">
    <source>
        <dbReference type="EMBL" id="KAH9378451.1"/>
    </source>
</evidence>
<organism evidence="1 2">
    <name type="scientific">Haemaphysalis longicornis</name>
    <name type="common">Bush tick</name>
    <dbReference type="NCBI Taxonomy" id="44386"/>
    <lineage>
        <taxon>Eukaryota</taxon>
        <taxon>Metazoa</taxon>
        <taxon>Ecdysozoa</taxon>
        <taxon>Arthropoda</taxon>
        <taxon>Chelicerata</taxon>
        <taxon>Arachnida</taxon>
        <taxon>Acari</taxon>
        <taxon>Parasitiformes</taxon>
        <taxon>Ixodida</taxon>
        <taxon>Ixodoidea</taxon>
        <taxon>Ixodidae</taxon>
        <taxon>Haemaphysalinae</taxon>
        <taxon>Haemaphysalis</taxon>
    </lineage>
</organism>
<protein>
    <submittedName>
        <fullName evidence="1">Uncharacterized protein</fullName>
    </submittedName>
</protein>
<reference evidence="1 2" key="1">
    <citation type="journal article" date="2020" name="Cell">
        <title>Large-Scale Comparative Analyses of Tick Genomes Elucidate Their Genetic Diversity and Vector Capacities.</title>
        <authorList>
            <consortium name="Tick Genome and Microbiome Consortium (TIGMIC)"/>
            <person name="Jia N."/>
            <person name="Wang J."/>
            <person name="Shi W."/>
            <person name="Du L."/>
            <person name="Sun Y."/>
            <person name="Zhan W."/>
            <person name="Jiang J.F."/>
            <person name="Wang Q."/>
            <person name="Zhang B."/>
            <person name="Ji P."/>
            <person name="Bell-Sakyi L."/>
            <person name="Cui X.M."/>
            <person name="Yuan T.T."/>
            <person name="Jiang B.G."/>
            <person name="Yang W.F."/>
            <person name="Lam T.T."/>
            <person name="Chang Q.C."/>
            <person name="Ding S.J."/>
            <person name="Wang X.J."/>
            <person name="Zhu J.G."/>
            <person name="Ruan X.D."/>
            <person name="Zhao L."/>
            <person name="Wei J.T."/>
            <person name="Ye R.Z."/>
            <person name="Que T.C."/>
            <person name="Du C.H."/>
            <person name="Zhou Y.H."/>
            <person name="Cheng J.X."/>
            <person name="Dai P.F."/>
            <person name="Guo W.B."/>
            <person name="Han X.H."/>
            <person name="Huang E.J."/>
            <person name="Li L.F."/>
            <person name="Wei W."/>
            <person name="Gao Y.C."/>
            <person name="Liu J.Z."/>
            <person name="Shao H.Z."/>
            <person name="Wang X."/>
            <person name="Wang C.C."/>
            <person name="Yang T.C."/>
            <person name="Huo Q.B."/>
            <person name="Li W."/>
            <person name="Chen H.Y."/>
            <person name="Chen S.E."/>
            <person name="Zhou L.G."/>
            <person name="Ni X.B."/>
            <person name="Tian J.H."/>
            <person name="Sheng Y."/>
            <person name="Liu T."/>
            <person name="Pan Y.S."/>
            <person name="Xia L.Y."/>
            <person name="Li J."/>
            <person name="Zhao F."/>
            <person name="Cao W.C."/>
        </authorList>
    </citation>
    <scope>NUCLEOTIDE SEQUENCE [LARGE SCALE GENOMIC DNA]</scope>
    <source>
        <strain evidence="1">HaeL-2018</strain>
    </source>
</reference>
<proteinExistence type="predicted"/>
<accession>A0A9J6GTE5</accession>
<evidence type="ECO:0000313" key="2">
    <source>
        <dbReference type="Proteomes" id="UP000821853"/>
    </source>
</evidence>
<comment type="caution">
    <text evidence="1">The sequence shown here is derived from an EMBL/GenBank/DDBJ whole genome shotgun (WGS) entry which is preliminary data.</text>
</comment>
<gene>
    <name evidence="1" type="ORF">HPB48_023145</name>
</gene>
<dbReference type="AlphaFoldDB" id="A0A9J6GTE5"/>
<dbReference type="EMBL" id="JABSTR010000008">
    <property type="protein sequence ID" value="KAH9378451.1"/>
    <property type="molecule type" value="Genomic_DNA"/>
</dbReference>
<name>A0A9J6GTE5_HAELO</name>
<keyword evidence="2" id="KW-1185">Reference proteome</keyword>